<dbReference type="RefSeq" id="WP_159965782.1">
    <property type="nucleotide sequence ID" value="NZ_APKE01000026.1"/>
</dbReference>
<dbReference type="OrthoDB" id="7858211at2"/>
<dbReference type="EMBL" id="APKE01000026">
    <property type="protein sequence ID" value="KAF0675373.1"/>
    <property type="molecule type" value="Genomic_DNA"/>
</dbReference>
<dbReference type="Gene3D" id="3.40.50.10610">
    <property type="entry name" value="ABC-type transport auxiliary lipoprotein component"/>
    <property type="match status" value="1"/>
</dbReference>
<sequence>MTKVPPHLLLPALIGLLAACSDGIGPLRYEVPPQAEEERIPVSVGSVELREVSLPLYAELETITVETPGRMLATDNDVLWADDPVRGMTQTLAMTLAEITPAKVAAEPWPFSDGPDVRVEVRFTQALATAAARYRIVGQYFVASPFGERKDVARRFDIAVPYAPGNPNSIAAAQGAALRHLAKHIAREGL</sequence>
<gene>
    <name evidence="2" type="ORF">PMES_02263</name>
</gene>
<feature type="domain" description="ABC-type transport auxiliary lipoprotein component" evidence="1">
    <location>
        <begin position="34"/>
        <end position="186"/>
    </location>
</feature>
<evidence type="ECO:0000313" key="2">
    <source>
        <dbReference type="EMBL" id="KAF0675373.1"/>
    </source>
</evidence>
<dbReference type="PROSITE" id="PS51257">
    <property type="entry name" value="PROKAR_LIPOPROTEIN"/>
    <property type="match status" value="1"/>
</dbReference>
<dbReference type="Proteomes" id="UP000698242">
    <property type="component" value="Unassembled WGS sequence"/>
</dbReference>
<name>A0A921TC83_9RHOB</name>
<evidence type="ECO:0000313" key="3">
    <source>
        <dbReference type="Proteomes" id="UP000698242"/>
    </source>
</evidence>
<dbReference type="Pfam" id="PF03886">
    <property type="entry name" value="ABC_trans_aux"/>
    <property type="match status" value="1"/>
</dbReference>
<keyword evidence="2" id="KW-0449">Lipoprotein</keyword>
<reference evidence="2" key="1">
    <citation type="submission" date="2013-03" db="EMBL/GenBank/DDBJ databases">
        <title>Genome Sequence of the Profundibacterium mesophilum strain KAUST100406-0324T from Red Sea, a novel genus in the family Rhodobacteraceae.</title>
        <authorList>
            <person name="Essack M."/>
            <person name="Alam I."/>
            <person name="Lafi F."/>
            <person name="Alawi W."/>
            <person name="Kamanu F."/>
            <person name="Al-Suwailem A."/>
            <person name="Lee O.O."/>
            <person name="Xu Y."/>
            <person name="Bajic V."/>
            <person name="Qian P.-Y."/>
            <person name="Archer J."/>
        </authorList>
    </citation>
    <scope>NUCLEOTIDE SEQUENCE</scope>
    <source>
        <strain evidence="2">KAUST100406-0324</strain>
    </source>
</reference>
<comment type="caution">
    <text evidence="2">The sequence shown here is derived from an EMBL/GenBank/DDBJ whole genome shotgun (WGS) entry which is preliminary data.</text>
</comment>
<evidence type="ECO:0000259" key="1">
    <source>
        <dbReference type="Pfam" id="PF03886"/>
    </source>
</evidence>
<protein>
    <submittedName>
        <fullName evidence="2">Lipoprotein</fullName>
    </submittedName>
</protein>
<dbReference type="SUPFAM" id="SSF159594">
    <property type="entry name" value="XCC0632-like"/>
    <property type="match status" value="1"/>
</dbReference>
<accession>A0A921TC83</accession>
<proteinExistence type="predicted"/>
<keyword evidence="3" id="KW-1185">Reference proteome</keyword>
<dbReference type="InterPro" id="IPR005586">
    <property type="entry name" value="ABC_trans_aux"/>
</dbReference>
<organism evidence="2 3">
    <name type="scientific">Profundibacterium mesophilum KAUST100406-0324</name>
    <dbReference type="NCBI Taxonomy" id="1037889"/>
    <lineage>
        <taxon>Bacteria</taxon>
        <taxon>Pseudomonadati</taxon>
        <taxon>Pseudomonadota</taxon>
        <taxon>Alphaproteobacteria</taxon>
        <taxon>Rhodobacterales</taxon>
        <taxon>Roseobacteraceae</taxon>
        <taxon>Profundibacterium</taxon>
    </lineage>
</organism>
<dbReference type="AlphaFoldDB" id="A0A921TC83"/>